<dbReference type="OMA" id="MWLSFVD"/>
<dbReference type="HOGENOM" id="CLU_1290151_0_0_1"/>
<keyword evidence="2" id="KW-0732">Signal</keyword>
<evidence type="ECO:0000256" key="2">
    <source>
        <dbReference type="SAM" id="SignalP"/>
    </source>
</evidence>
<reference evidence="3 4" key="1">
    <citation type="journal article" date="2007" name="Nature">
        <title>Evolution of genes and genomes on the Drosophila phylogeny.</title>
        <authorList>
            <consortium name="Drosophila 12 Genomes Consortium"/>
            <person name="Clark A.G."/>
            <person name="Eisen M.B."/>
            <person name="Smith D.R."/>
            <person name="Bergman C.M."/>
            <person name="Oliver B."/>
            <person name="Markow T.A."/>
            <person name="Kaufman T.C."/>
            <person name="Kellis M."/>
            <person name="Gelbart W."/>
            <person name="Iyer V.N."/>
            <person name="Pollard D.A."/>
            <person name="Sackton T.B."/>
            <person name="Larracuente A.M."/>
            <person name="Singh N.D."/>
            <person name="Abad J.P."/>
            <person name="Abt D.N."/>
            <person name="Adryan B."/>
            <person name="Aguade M."/>
            <person name="Akashi H."/>
            <person name="Anderson W.W."/>
            <person name="Aquadro C.F."/>
            <person name="Ardell D.H."/>
            <person name="Arguello R."/>
            <person name="Artieri C.G."/>
            <person name="Barbash D.A."/>
            <person name="Barker D."/>
            <person name="Barsanti P."/>
            <person name="Batterham P."/>
            <person name="Batzoglou S."/>
            <person name="Begun D."/>
            <person name="Bhutkar A."/>
            <person name="Blanco E."/>
            <person name="Bosak S.A."/>
            <person name="Bradley R.K."/>
            <person name="Brand A.D."/>
            <person name="Brent M.R."/>
            <person name="Brooks A.N."/>
            <person name="Brown R.H."/>
            <person name="Butlin R.K."/>
            <person name="Caggese C."/>
            <person name="Calvi B.R."/>
            <person name="Bernardo de Carvalho A."/>
            <person name="Caspi A."/>
            <person name="Castrezana S."/>
            <person name="Celniker S.E."/>
            <person name="Chang J.L."/>
            <person name="Chapple C."/>
            <person name="Chatterji S."/>
            <person name="Chinwalla A."/>
            <person name="Civetta A."/>
            <person name="Clifton S.W."/>
            <person name="Comeron J.M."/>
            <person name="Costello J.C."/>
            <person name="Coyne J.A."/>
            <person name="Daub J."/>
            <person name="David R.G."/>
            <person name="Delcher A.L."/>
            <person name="Delehaunty K."/>
            <person name="Do C.B."/>
            <person name="Ebling H."/>
            <person name="Edwards K."/>
            <person name="Eickbush T."/>
            <person name="Evans J.D."/>
            <person name="Filipski A."/>
            <person name="Findeiss S."/>
            <person name="Freyhult E."/>
            <person name="Fulton L."/>
            <person name="Fulton R."/>
            <person name="Garcia A.C."/>
            <person name="Gardiner A."/>
            <person name="Garfield D.A."/>
            <person name="Garvin B.E."/>
            <person name="Gibson G."/>
            <person name="Gilbert D."/>
            <person name="Gnerre S."/>
            <person name="Godfrey J."/>
            <person name="Good R."/>
            <person name="Gotea V."/>
            <person name="Gravely B."/>
            <person name="Greenberg A.J."/>
            <person name="Griffiths-Jones S."/>
            <person name="Gross S."/>
            <person name="Guigo R."/>
            <person name="Gustafson E.A."/>
            <person name="Haerty W."/>
            <person name="Hahn M.W."/>
            <person name="Halligan D.L."/>
            <person name="Halpern A.L."/>
            <person name="Halter G.M."/>
            <person name="Han M.V."/>
            <person name="Heger A."/>
            <person name="Hillier L."/>
            <person name="Hinrichs A.S."/>
            <person name="Holmes I."/>
            <person name="Hoskins R.A."/>
            <person name="Hubisz M.J."/>
            <person name="Hultmark D."/>
            <person name="Huntley M.A."/>
            <person name="Jaffe D.B."/>
            <person name="Jagadeeshan S."/>
            <person name="Jeck W.R."/>
            <person name="Johnson J."/>
            <person name="Jones C.D."/>
            <person name="Jordan W.C."/>
            <person name="Karpen G.H."/>
            <person name="Kataoka E."/>
            <person name="Keightley P.D."/>
            <person name="Kheradpour P."/>
            <person name="Kirkness E.F."/>
            <person name="Koerich L.B."/>
            <person name="Kristiansen K."/>
            <person name="Kudrna D."/>
            <person name="Kulathinal R.J."/>
            <person name="Kumar S."/>
            <person name="Kwok R."/>
            <person name="Lander E."/>
            <person name="Langley C.H."/>
            <person name="Lapoint R."/>
            <person name="Lazzaro B.P."/>
            <person name="Lee S.J."/>
            <person name="Levesque L."/>
            <person name="Li R."/>
            <person name="Lin C.F."/>
            <person name="Lin M.F."/>
            <person name="Lindblad-Toh K."/>
            <person name="Llopart A."/>
            <person name="Long M."/>
            <person name="Low L."/>
            <person name="Lozovsky E."/>
            <person name="Lu J."/>
            <person name="Luo M."/>
            <person name="Machado C.A."/>
            <person name="Makalowski W."/>
            <person name="Marzo M."/>
            <person name="Matsuda M."/>
            <person name="Matzkin L."/>
            <person name="McAllister B."/>
            <person name="McBride C.S."/>
            <person name="McKernan B."/>
            <person name="McKernan K."/>
            <person name="Mendez-Lago M."/>
            <person name="Minx P."/>
            <person name="Mollenhauer M.U."/>
            <person name="Montooth K."/>
            <person name="Mount S.M."/>
            <person name="Mu X."/>
            <person name="Myers E."/>
            <person name="Negre B."/>
            <person name="Newfeld S."/>
            <person name="Nielsen R."/>
            <person name="Noor M.A."/>
            <person name="O'Grady P."/>
            <person name="Pachter L."/>
            <person name="Papaceit M."/>
            <person name="Parisi M.J."/>
            <person name="Parisi M."/>
            <person name="Parts L."/>
            <person name="Pedersen J.S."/>
            <person name="Pesole G."/>
            <person name="Phillippy A.M."/>
            <person name="Ponting C.P."/>
            <person name="Pop M."/>
            <person name="Porcelli D."/>
            <person name="Powell J.R."/>
            <person name="Prohaska S."/>
            <person name="Pruitt K."/>
            <person name="Puig M."/>
            <person name="Quesneville H."/>
            <person name="Ram K.R."/>
            <person name="Rand D."/>
            <person name="Rasmussen M.D."/>
            <person name="Reed L.K."/>
            <person name="Reenan R."/>
            <person name="Reily A."/>
            <person name="Remington K.A."/>
            <person name="Rieger T.T."/>
            <person name="Ritchie M.G."/>
            <person name="Robin C."/>
            <person name="Rogers Y.H."/>
            <person name="Rohde C."/>
            <person name="Rozas J."/>
            <person name="Rubenfield M.J."/>
            <person name="Ruiz A."/>
            <person name="Russo S."/>
            <person name="Salzberg S.L."/>
            <person name="Sanchez-Gracia A."/>
            <person name="Saranga D.J."/>
            <person name="Sato H."/>
            <person name="Schaeffer S.W."/>
            <person name="Schatz M.C."/>
            <person name="Schlenke T."/>
            <person name="Schwartz R."/>
            <person name="Segarra C."/>
            <person name="Singh R.S."/>
            <person name="Sirot L."/>
            <person name="Sirota M."/>
            <person name="Sisneros N.B."/>
            <person name="Smith C.D."/>
            <person name="Smith T.F."/>
            <person name="Spieth J."/>
            <person name="Stage D.E."/>
            <person name="Stark A."/>
            <person name="Stephan W."/>
            <person name="Strausberg R.L."/>
            <person name="Strempel S."/>
            <person name="Sturgill D."/>
            <person name="Sutton G."/>
            <person name="Sutton G.G."/>
            <person name="Tao W."/>
            <person name="Teichmann S."/>
            <person name="Tobari Y.N."/>
            <person name="Tomimura Y."/>
            <person name="Tsolas J.M."/>
            <person name="Valente V.L."/>
            <person name="Venter E."/>
            <person name="Venter J.C."/>
            <person name="Vicario S."/>
            <person name="Vieira F.G."/>
            <person name="Vilella A.J."/>
            <person name="Villasante A."/>
            <person name="Walenz B."/>
            <person name="Wang J."/>
            <person name="Wasserman M."/>
            <person name="Watts T."/>
            <person name="Wilson D."/>
            <person name="Wilson R.K."/>
            <person name="Wing R.A."/>
            <person name="Wolfner M.F."/>
            <person name="Wong A."/>
            <person name="Wong G.K."/>
            <person name="Wu C.I."/>
            <person name="Wu G."/>
            <person name="Yamamoto D."/>
            <person name="Yang H.P."/>
            <person name="Yang S.P."/>
            <person name="Yorke J.A."/>
            <person name="Yoshida K."/>
            <person name="Zdobnov E."/>
            <person name="Zhang P."/>
            <person name="Zhang Y."/>
            <person name="Zimin A.V."/>
            <person name="Baldwin J."/>
            <person name="Abdouelleil A."/>
            <person name="Abdulkadir J."/>
            <person name="Abebe A."/>
            <person name="Abera B."/>
            <person name="Abreu J."/>
            <person name="Acer S.C."/>
            <person name="Aftuck L."/>
            <person name="Alexander A."/>
            <person name="An P."/>
            <person name="Anderson E."/>
            <person name="Anderson S."/>
            <person name="Arachi H."/>
            <person name="Azer M."/>
            <person name="Bachantsang P."/>
            <person name="Barry A."/>
            <person name="Bayul T."/>
            <person name="Berlin A."/>
            <person name="Bessette D."/>
            <person name="Bloom T."/>
            <person name="Blye J."/>
            <person name="Boguslavskiy L."/>
            <person name="Bonnet C."/>
            <person name="Boukhgalter B."/>
            <person name="Bourzgui I."/>
            <person name="Brown A."/>
            <person name="Cahill P."/>
            <person name="Channer S."/>
            <person name="Cheshatsang Y."/>
            <person name="Chuda L."/>
            <person name="Citroen M."/>
            <person name="Collymore A."/>
            <person name="Cooke P."/>
            <person name="Costello M."/>
            <person name="D'Aco K."/>
            <person name="Daza R."/>
            <person name="De Haan G."/>
            <person name="DeGray S."/>
            <person name="DeMaso C."/>
            <person name="Dhargay N."/>
            <person name="Dooley K."/>
            <person name="Dooley E."/>
            <person name="Doricent M."/>
            <person name="Dorje P."/>
            <person name="Dorjee K."/>
            <person name="Dupes A."/>
            <person name="Elong R."/>
            <person name="Falk J."/>
            <person name="Farina A."/>
            <person name="Faro S."/>
            <person name="Ferguson D."/>
            <person name="Fisher S."/>
            <person name="Foley C.D."/>
            <person name="Franke A."/>
            <person name="Friedrich D."/>
            <person name="Gadbois L."/>
            <person name="Gearin G."/>
            <person name="Gearin C.R."/>
            <person name="Giannoukos G."/>
            <person name="Goode T."/>
            <person name="Graham J."/>
            <person name="Grandbois E."/>
            <person name="Grewal S."/>
            <person name="Gyaltsen K."/>
            <person name="Hafez N."/>
            <person name="Hagos B."/>
            <person name="Hall J."/>
            <person name="Henson C."/>
            <person name="Hollinger A."/>
            <person name="Honan T."/>
            <person name="Huard M.D."/>
            <person name="Hughes L."/>
            <person name="Hurhula B."/>
            <person name="Husby M.E."/>
            <person name="Kamat A."/>
            <person name="Kanga B."/>
            <person name="Kashin S."/>
            <person name="Khazanovich D."/>
            <person name="Kisner P."/>
            <person name="Lance K."/>
            <person name="Lara M."/>
            <person name="Lee W."/>
            <person name="Lennon N."/>
            <person name="Letendre F."/>
            <person name="LeVine R."/>
            <person name="Lipovsky A."/>
            <person name="Liu X."/>
            <person name="Liu J."/>
            <person name="Liu S."/>
            <person name="Lokyitsang T."/>
            <person name="Lokyitsang Y."/>
            <person name="Lubonja R."/>
            <person name="Lui A."/>
            <person name="MacDonald P."/>
            <person name="Magnisalis V."/>
            <person name="Maru K."/>
            <person name="Matthews C."/>
            <person name="McCusker W."/>
            <person name="McDonough S."/>
            <person name="Mehta T."/>
            <person name="Meldrim J."/>
            <person name="Meneus L."/>
            <person name="Mihai O."/>
            <person name="Mihalev A."/>
            <person name="Mihova T."/>
            <person name="Mittelman R."/>
            <person name="Mlenga V."/>
            <person name="Montmayeur A."/>
            <person name="Mulrain L."/>
            <person name="Navidi A."/>
            <person name="Naylor J."/>
            <person name="Negash T."/>
            <person name="Nguyen T."/>
            <person name="Nguyen N."/>
            <person name="Nicol R."/>
            <person name="Norbu C."/>
            <person name="Norbu N."/>
            <person name="Novod N."/>
            <person name="O'Neill B."/>
            <person name="Osman S."/>
            <person name="Markiewicz E."/>
            <person name="Oyono O.L."/>
            <person name="Patti C."/>
            <person name="Phunkhang P."/>
            <person name="Pierre F."/>
            <person name="Priest M."/>
            <person name="Raghuraman S."/>
            <person name="Rege F."/>
            <person name="Reyes R."/>
            <person name="Rise C."/>
            <person name="Rogov P."/>
            <person name="Ross K."/>
            <person name="Ryan E."/>
            <person name="Settipalli S."/>
            <person name="Shea T."/>
            <person name="Sherpa N."/>
            <person name="Shi L."/>
            <person name="Shih D."/>
            <person name="Sparrow T."/>
            <person name="Spaulding J."/>
            <person name="Stalker J."/>
            <person name="Stange-Thomann N."/>
            <person name="Stavropoulos S."/>
            <person name="Stone C."/>
            <person name="Strader C."/>
            <person name="Tesfaye S."/>
            <person name="Thomson T."/>
            <person name="Thoulutsang Y."/>
            <person name="Thoulutsang D."/>
            <person name="Topham K."/>
            <person name="Topping I."/>
            <person name="Tsamla T."/>
            <person name="Vassiliev H."/>
            <person name="Vo A."/>
            <person name="Wangchuk T."/>
            <person name="Wangdi T."/>
            <person name="Weiand M."/>
            <person name="Wilkinson J."/>
            <person name="Wilson A."/>
            <person name="Yadav S."/>
            <person name="Young G."/>
            <person name="Yu Q."/>
            <person name="Zembek L."/>
            <person name="Zhong D."/>
            <person name="Zimmer A."/>
            <person name="Zwirko Z."/>
            <person name="Jaffe D.B."/>
            <person name="Alvarez P."/>
            <person name="Brockman W."/>
            <person name="Butler J."/>
            <person name="Chin C."/>
            <person name="Gnerre S."/>
            <person name="Grabherr M."/>
            <person name="Kleber M."/>
            <person name="Mauceli E."/>
            <person name="MacCallum I."/>
        </authorList>
    </citation>
    <scope>NUCLEOTIDE SEQUENCE [LARGE SCALE GENOMIC DNA]</scope>
    <source>
        <strain evidence="4">Tucson 15287-2541.00</strain>
    </source>
</reference>
<accession>B4JJ31</accession>
<dbReference type="AlphaFoldDB" id="B4JJ31"/>
<feature type="compositionally biased region" description="Basic residues" evidence="1">
    <location>
        <begin position="158"/>
        <end position="178"/>
    </location>
</feature>
<feature type="signal peptide" evidence="2">
    <location>
        <begin position="1"/>
        <end position="20"/>
    </location>
</feature>
<dbReference type="KEGG" id="dgr:6564524"/>
<dbReference type="OrthoDB" id="7856731at2759"/>
<gene>
    <name evidence="3" type="primary">Dgri\GH12427</name>
    <name evidence="3" type="ORF">Dgri_GH12427</name>
</gene>
<evidence type="ECO:0000313" key="3">
    <source>
        <dbReference type="EMBL" id="EDV99583.1"/>
    </source>
</evidence>
<protein>
    <submittedName>
        <fullName evidence="3">GH12427</fullName>
    </submittedName>
</protein>
<feature type="region of interest" description="Disordered" evidence="1">
    <location>
        <begin position="73"/>
        <end position="106"/>
    </location>
</feature>
<evidence type="ECO:0000256" key="1">
    <source>
        <dbReference type="SAM" id="MobiDB-lite"/>
    </source>
</evidence>
<dbReference type="EMBL" id="CH916370">
    <property type="protein sequence ID" value="EDV99583.1"/>
    <property type="molecule type" value="Genomic_DNA"/>
</dbReference>
<dbReference type="PhylomeDB" id="B4JJ31"/>
<sequence>MHSKLELVLLMGFLMGRAWSRVTAQNPFEQLAVGALSVGGQIMNSLQEGALATQQMNFDTGLVAMRSKTAMGYGDAMRPVNDDDSSESDERRRRRRRRRSMDGNNSIISLHQALHRIRRSPCNWKQMMGATTEMTDDDIEARRRRARKRAANNASKTRVTKSKTKTKKKLLETRRRRRQALESPQQESVGANLGERVKGFFLSFMGNVGDMMQQMGQKIKGTAAQITNSTR</sequence>
<proteinExistence type="predicted"/>
<feature type="region of interest" description="Disordered" evidence="1">
    <location>
        <begin position="148"/>
        <end position="190"/>
    </location>
</feature>
<keyword evidence="4" id="KW-1185">Reference proteome</keyword>
<evidence type="ECO:0000313" key="4">
    <source>
        <dbReference type="Proteomes" id="UP000001070"/>
    </source>
</evidence>
<dbReference type="Proteomes" id="UP000001070">
    <property type="component" value="Unassembled WGS sequence"/>
</dbReference>
<organism evidence="4">
    <name type="scientific">Drosophila grimshawi</name>
    <name type="common">Hawaiian fruit fly</name>
    <name type="synonym">Idiomyia grimshawi</name>
    <dbReference type="NCBI Taxonomy" id="7222"/>
    <lineage>
        <taxon>Eukaryota</taxon>
        <taxon>Metazoa</taxon>
        <taxon>Ecdysozoa</taxon>
        <taxon>Arthropoda</taxon>
        <taxon>Hexapoda</taxon>
        <taxon>Insecta</taxon>
        <taxon>Pterygota</taxon>
        <taxon>Neoptera</taxon>
        <taxon>Endopterygota</taxon>
        <taxon>Diptera</taxon>
        <taxon>Brachycera</taxon>
        <taxon>Muscomorpha</taxon>
        <taxon>Ephydroidea</taxon>
        <taxon>Drosophilidae</taxon>
        <taxon>Drosophila</taxon>
        <taxon>Hawaiian Drosophila</taxon>
    </lineage>
</organism>
<dbReference type="InParanoid" id="B4JJ31"/>
<name>B4JJ31_DROGR</name>
<dbReference type="eggNOG" id="ENOG502T93M">
    <property type="taxonomic scope" value="Eukaryota"/>
</dbReference>
<feature type="chain" id="PRO_5002812344" evidence="2">
    <location>
        <begin position="21"/>
        <end position="231"/>
    </location>
</feature>